<keyword evidence="1" id="KW-0808">Transferase</keyword>
<organism evidence="1">
    <name type="scientific">mine drainage metagenome</name>
    <dbReference type="NCBI Taxonomy" id="410659"/>
    <lineage>
        <taxon>unclassified sequences</taxon>
        <taxon>metagenomes</taxon>
        <taxon>ecological metagenomes</taxon>
    </lineage>
</organism>
<gene>
    <name evidence="1" type="ORF">B1B_18026</name>
</gene>
<accession>T0ZSJ2</accession>
<proteinExistence type="predicted"/>
<dbReference type="GO" id="GO:0016740">
    <property type="term" value="F:transferase activity"/>
    <property type="evidence" value="ECO:0007669"/>
    <property type="project" value="UniProtKB-KW"/>
</dbReference>
<evidence type="ECO:0000313" key="1">
    <source>
        <dbReference type="EMBL" id="EQD31644.1"/>
    </source>
</evidence>
<dbReference type="EMBL" id="AUZY01012048">
    <property type="protein sequence ID" value="EQD31644.1"/>
    <property type="molecule type" value="Genomic_DNA"/>
</dbReference>
<feature type="non-terminal residue" evidence="1">
    <location>
        <position position="79"/>
    </location>
</feature>
<dbReference type="AlphaFoldDB" id="T0ZSJ2"/>
<protein>
    <submittedName>
        <fullName evidence="1">Glycosyl transferase</fullName>
    </submittedName>
</protein>
<reference evidence="1" key="1">
    <citation type="submission" date="2013-08" db="EMBL/GenBank/DDBJ databases">
        <authorList>
            <person name="Mendez C."/>
            <person name="Richter M."/>
            <person name="Ferrer M."/>
            <person name="Sanchez J."/>
        </authorList>
    </citation>
    <scope>NUCLEOTIDE SEQUENCE</scope>
</reference>
<sequence length="79" mass="8796">MNGDTHTSQFSHALILSGSMGKGHDSVAEACFATLSKSYTHVEILDCLKLLGRTRATISETVYRMLLRFPTVYDGFYFS</sequence>
<name>T0ZSJ2_9ZZZZ</name>
<comment type="caution">
    <text evidence="1">The sequence shown here is derived from an EMBL/GenBank/DDBJ whole genome shotgun (WGS) entry which is preliminary data.</text>
</comment>
<reference evidence="1" key="2">
    <citation type="journal article" date="2014" name="ISME J.">
        <title>Microbial stratification in low pH oxic and suboxic macroscopic growths along an acid mine drainage.</title>
        <authorList>
            <person name="Mendez-Garcia C."/>
            <person name="Mesa V."/>
            <person name="Sprenger R.R."/>
            <person name="Richter M."/>
            <person name="Diez M.S."/>
            <person name="Solano J."/>
            <person name="Bargiela R."/>
            <person name="Golyshina O.V."/>
            <person name="Manteca A."/>
            <person name="Ramos J.L."/>
            <person name="Gallego J.R."/>
            <person name="Llorente I."/>
            <person name="Martins Dos Santos V.A."/>
            <person name="Jensen O.N."/>
            <person name="Pelaez A.I."/>
            <person name="Sanchez J."/>
            <person name="Ferrer M."/>
        </authorList>
    </citation>
    <scope>NUCLEOTIDE SEQUENCE</scope>
</reference>